<feature type="transmembrane region" description="Helical" evidence="6">
    <location>
        <begin position="117"/>
        <end position="134"/>
    </location>
</feature>
<proteinExistence type="predicted"/>
<feature type="region of interest" description="Disordered" evidence="5">
    <location>
        <begin position="766"/>
        <end position="785"/>
    </location>
</feature>
<dbReference type="GO" id="GO:0016020">
    <property type="term" value="C:membrane"/>
    <property type="evidence" value="ECO:0007669"/>
    <property type="project" value="UniProtKB-SubCell"/>
</dbReference>
<sequence length="785" mass="85534">MENPRAGIRKFIYGHYLTNGLRQSIGILLPPFIGIGVFDQPVMGMAAAFGALCVSVIDQPGPLQHRLNGMLGCALLGTLAALITGVATSWPALLLFAVLAQTFFFGMFSAFGRKGGLIGFACLLLMTLTMHASVTPTVAAWHALATLGGSLWYTAFSVTVSHLARLRDERQALAVALFATADYIRAKAPFYDAGLDLQSSYRSLIPAQSALAEQQQAARDLILREVSRIDRDNPDPRRVQLGNIFLDMVDLQETMLATYTDYDVLRRALGDADLMLFARDALVKLARELDNIGMAVGGGRPVNRSTSIKAELRALEYETVLLKRKDFPQASPEAWVVVVQILRRLRTAARLVERMRAHVRGAGSTELLLGTEGSLTPFISREAISLSRFTSNLKLSSPHLRYAIRLSLTVSAGLAFAWLLDHGARLLQLDFGGHGYWIVLTILVIMKPGFALSSQRNQRRLLGTIIGCALTAAVMAATQSPKALLAVMLVASILNNSFQPINYLVSAIFNTMLVLLSFHFLAPGSLMVVGERALDALVGSLLVWAFSYVLPHWENRSILSLARASVAANRRLLQVCRQPPPLPEGQARTPEPRNDVTWRLARRNAHTAFANFADAFYRMMAEPKSKRIATGYLNDLLVQNHMLAAQISSTMPLFRVVGPEDEQPAELRRLLDAMDESLRQAETLLVGTSAGPAPADAAPAPAPEFGPELLPPVAKALEPLAALSPPNPDDPAVPAFETAHLTHQLRQMMRTVQRVREDAYAVQASPGTTPAFSAQRAEPIIVPQG</sequence>
<dbReference type="Pfam" id="PF13515">
    <property type="entry name" value="FUSC_2"/>
    <property type="match status" value="1"/>
</dbReference>
<evidence type="ECO:0000256" key="1">
    <source>
        <dbReference type="ARBA" id="ARBA00004141"/>
    </source>
</evidence>
<evidence type="ECO:0000259" key="8">
    <source>
        <dbReference type="Pfam" id="PF13515"/>
    </source>
</evidence>
<feature type="transmembrane region" description="Helical" evidence="6">
    <location>
        <begin position="533"/>
        <end position="553"/>
    </location>
</feature>
<keyword evidence="3 6" id="KW-1133">Transmembrane helix</keyword>
<feature type="transmembrane region" description="Helical" evidence="6">
    <location>
        <begin position="69"/>
        <end position="87"/>
    </location>
</feature>
<comment type="subcellular location">
    <subcellularLocation>
        <location evidence="1">Membrane</location>
        <topology evidence="1">Multi-pass membrane protein</topology>
    </subcellularLocation>
</comment>
<feature type="domain" description="Integral membrane bound transporter" evidence="8">
    <location>
        <begin position="415"/>
        <end position="545"/>
    </location>
</feature>
<dbReference type="AlphaFoldDB" id="A0A556ABH9"/>
<organism evidence="9 10">
    <name type="scientific">Verticiella sediminum</name>
    <dbReference type="NCBI Taxonomy" id="1247510"/>
    <lineage>
        <taxon>Bacteria</taxon>
        <taxon>Pseudomonadati</taxon>
        <taxon>Pseudomonadota</taxon>
        <taxon>Betaproteobacteria</taxon>
        <taxon>Burkholderiales</taxon>
        <taxon>Alcaligenaceae</taxon>
        <taxon>Verticiella</taxon>
    </lineage>
</organism>
<dbReference type="Proteomes" id="UP000318405">
    <property type="component" value="Unassembled WGS sequence"/>
</dbReference>
<evidence type="ECO:0000313" key="9">
    <source>
        <dbReference type="EMBL" id="TSH90217.1"/>
    </source>
</evidence>
<name>A0A556ABH9_9BURK</name>
<keyword evidence="4 6" id="KW-0472">Membrane</keyword>
<feature type="transmembrane region" description="Helical" evidence="6">
    <location>
        <begin position="461"/>
        <end position="481"/>
    </location>
</feature>
<feature type="transmembrane region" description="Helical" evidence="6">
    <location>
        <begin position="501"/>
        <end position="521"/>
    </location>
</feature>
<feature type="transmembrane region" description="Helical" evidence="6">
    <location>
        <begin position="402"/>
        <end position="420"/>
    </location>
</feature>
<evidence type="ECO:0000313" key="10">
    <source>
        <dbReference type="Proteomes" id="UP000318405"/>
    </source>
</evidence>
<feature type="transmembrane region" description="Helical" evidence="6">
    <location>
        <begin position="93"/>
        <end position="110"/>
    </location>
</feature>
<protein>
    <submittedName>
        <fullName evidence="9">FUSC family protein</fullName>
    </submittedName>
</protein>
<keyword evidence="10" id="KW-1185">Reference proteome</keyword>
<evidence type="ECO:0000256" key="6">
    <source>
        <dbReference type="SAM" id="Phobius"/>
    </source>
</evidence>
<evidence type="ECO:0000256" key="4">
    <source>
        <dbReference type="ARBA" id="ARBA00023136"/>
    </source>
</evidence>
<evidence type="ECO:0000256" key="3">
    <source>
        <dbReference type="ARBA" id="ARBA00022989"/>
    </source>
</evidence>
<feature type="domain" description="Integral membrane protein YccS N-terminal" evidence="7">
    <location>
        <begin position="70"/>
        <end position="350"/>
    </location>
</feature>
<feature type="transmembrane region" description="Helical" evidence="6">
    <location>
        <begin position="435"/>
        <end position="454"/>
    </location>
</feature>
<reference evidence="9 10" key="1">
    <citation type="submission" date="2019-07" db="EMBL/GenBank/DDBJ databases">
        <title>Qingshengfaniella alkalisoli gen. nov., sp. nov., isolated from saline soil.</title>
        <authorList>
            <person name="Xu L."/>
            <person name="Huang X.-X."/>
            <person name="Sun J.-Q."/>
        </authorList>
    </citation>
    <scope>NUCLEOTIDE SEQUENCE [LARGE SCALE GENOMIC DNA]</scope>
    <source>
        <strain evidence="9 10">DSM 27279</strain>
    </source>
</reference>
<accession>A0A556ABH9</accession>
<keyword evidence="2 6" id="KW-0812">Transmembrane</keyword>
<dbReference type="RefSeq" id="WP_143950132.1">
    <property type="nucleotide sequence ID" value="NZ_BAABMB010000003.1"/>
</dbReference>
<feature type="transmembrane region" description="Helical" evidence="6">
    <location>
        <begin position="140"/>
        <end position="160"/>
    </location>
</feature>
<dbReference type="OrthoDB" id="8670769at2"/>
<evidence type="ECO:0000256" key="5">
    <source>
        <dbReference type="SAM" id="MobiDB-lite"/>
    </source>
</evidence>
<dbReference type="EMBL" id="VLTJ01000039">
    <property type="protein sequence ID" value="TSH90217.1"/>
    <property type="molecule type" value="Genomic_DNA"/>
</dbReference>
<gene>
    <name evidence="9" type="ORF">FOZ76_20490</name>
</gene>
<dbReference type="Pfam" id="PF12805">
    <property type="entry name" value="FUSC-like"/>
    <property type="match status" value="1"/>
</dbReference>
<evidence type="ECO:0000259" key="7">
    <source>
        <dbReference type="Pfam" id="PF12805"/>
    </source>
</evidence>
<comment type="caution">
    <text evidence="9">The sequence shown here is derived from an EMBL/GenBank/DDBJ whole genome shotgun (WGS) entry which is preliminary data.</text>
</comment>
<dbReference type="InterPro" id="IPR049453">
    <property type="entry name" value="Memb_transporter_dom"/>
</dbReference>
<evidence type="ECO:0000256" key="2">
    <source>
        <dbReference type="ARBA" id="ARBA00022692"/>
    </source>
</evidence>
<dbReference type="InterPro" id="IPR032692">
    <property type="entry name" value="YccS_N"/>
</dbReference>